<evidence type="ECO:0000313" key="4">
    <source>
        <dbReference type="Proteomes" id="UP000242164"/>
    </source>
</evidence>
<evidence type="ECO:0000256" key="2">
    <source>
        <dbReference type="SAM" id="Phobius"/>
    </source>
</evidence>
<keyword evidence="2" id="KW-0472">Membrane</keyword>
<proteinExistence type="predicted"/>
<evidence type="ECO:0000256" key="1">
    <source>
        <dbReference type="SAM" id="Coils"/>
    </source>
</evidence>
<dbReference type="Proteomes" id="UP000242164">
    <property type="component" value="Unassembled WGS sequence"/>
</dbReference>
<dbReference type="AlphaFoldDB" id="A0AAX2CCN8"/>
<keyword evidence="3" id="KW-0131">Cell cycle</keyword>
<dbReference type="InterPro" id="IPR007060">
    <property type="entry name" value="FtsL/DivIC"/>
</dbReference>
<dbReference type="EMBL" id="FMIK01000003">
    <property type="protein sequence ID" value="SCL81697.1"/>
    <property type="molecule type" value="Genomic_DNA"/>
</dbReference>
<keyword evidence="1" id="KW-0175">Coiled coil</keyword>
<accession>A0AAX2CCN8</accession>
<gene>
    <name evidence="3" type="ORF">BCB44BAC_00051</name>
</gene>
<dbReference type="GO" id="GO:0051301">
    <property type="term" value="P:cell division"/>
    <property type="evidence" value="ECO:0007669"/>
    <property type="project" value="UniProtKB-KW"/>
</dbReference>
<keyword evidence="2" id="KW-0812">Transmembrane</keyword>
<dbReference type="PANTHER" id="PTHR40027:SF1">
    <property type="entry name" value="CELL DIVISION PROTEIN DIVIC"/>
    <property type="match status" value="1"/>
</dbReference>
<feature type="coiled-coil region" evidence="1">
    <location>
        <begin position="73"/>
        <end position="107"/>
    </location>
</feature>
<dbReference type="InterPro" id="IPR039076">
    <property type="entry name" value="DivIC"/>
</dbReference>
<comment type="caution">
    <text evidence="3">The sequence shown here is derived from an EMBL/GenBank/DDBJ whole genome shotgun (WGS) entry which is preliminary data.</text>
</comment>
<dbReference type="Pfam" id="PF04977">
    <property type="entry name" value="DivIC"/>
    <property type="match status" value="1"/>
</dbReference>
<sequence>MEAAKTEVRGTSEMRELKQRVIEKKNPNSVREHIIQTNDNRKRLYRRLTVFLVFAFTIIVSVSVTFYQQNSSIKAREAKVEDMKKELEALTKEEKKLKSDIQKLNDEEYVLKIARRDYFFSGKGEIIFPVSK</sequence>
<organism evidence="3 4">
    <name type="scientific">Bacillus cytotoxicus</name>
    <dbReference type="NCBI Taxonomy" id="580165"/>
    <lineage>
        <taxon>Bacteria</taxon>
        <taxon>Bacillati</taxon>
        <taxon>Bacillota</taxon>
        <taxon>Bacilli</taxon>
        <taxon>Bacillales</taxon>
        <taxon>Bacillaceae</taxon>
        <taxon>Bacillus</taxon>
        <taxon>Bacillus cereus group</taxon>
    </lineage>
</organism>
<dbReference type="PANTHER" id="PTHR40027">
    <property type="entry name" value="CELL DIVISION PROTEIN DIVIC"/>
    <property type="match status" value="1"/>
</dbReference>
<reference evidence="3 4" key="1">
    <citation type="submission" date="2016-08" db="EMBL/GenBank/DDBJ databases">
        <authorList>
            <person name="Loux V."/>
            <person name="Rue O."/>
        </authorList>
    </citation>
    <scope>NUCLEOTIDE SEQUENCE [LARGE SCALE GENOMIC DNA]</scope>
    <source>
        <strain evidence="3 4">AFSSA_08CEB44bac</strain>
    </source>
</reference>
<name>A0AAX2CCN8_9BACI</name>
<protein>
    <submittedName>
        <fullName evidence="3">Cell division protein</fullName>
    </submittedName>
</protein>
<keyword evidence="2" id="KW-1133">Transmembrane helix</keyword>
<feature type="transmembrane region" description="Helical" evidence="2">
    <location>
        <begin position="48"/>
        <end position="67"/>
    </location>
</feature>
<evidence type="ECO:0000313" key="3">
    <source>
        <dbReference type="EMBL" id="SCL81697.1"/>
    </source>
</evidence>
<keyword evidence="3" id="KW-0132">Cell division</keyword>